<dbReference type="GO" id="GO:0040008">
    <property type="term" value="P:regulation of growth"/>
    <property type="evidence" value="ECO:0007669"/>
    <property type="project" value="InterPro"/>
</dbReference>
<name>A0AAD8GVS2_9APIA</name>
<evidence type="ECO:0000313" key="3">
    <source>
        <dbReference type="EMBL" id="KAK1354958.1"/>
    </source>
</evidence>
<accession>A0AAD8GVS2</accession>
<evidence type="ECO:0000256" key="2">
    <source>
        <dbReference type="ARBA" id="ARBA00024198"/>
    </source>
</evidence>
<dbReference type="EMBL" id="JAUIZM010000011">
    <property type="protein sequence ID" value="KAK1354958.1"/>
    <property type="molecule type" value="Genomic_DNA"/>
</dbReference>
<evidence type="ECO:0000313" key="4">
    <source>
        <dbReference type="Proteomes" id="UP001237642"/>
    </source>
</evidence>
<proteinExistence type="inferred from homology"/>
<comment type="similarity">
    <text evidence="2">Belongs to the LAZY family.</text>
</comment>
<dbReference type="InterPro" id="IPR044683">
    <property type="entry name" value="LAZY"/>
</dbReference>
<dbReference type="GO" id="GO:0009630">
    <property type="term" value="P:gravitropism"/>
    <property type="evidence" value="ECO:0007669"/>
    <property type="project" value="InterPro"/>
</dbReference>
<protein>
    <submittedName>
        <fullName evidence="3">Protein DEEPER ROOTING 1</fullName>
    </submittedName>
</protein>
<reference evidence="3" key="1">
    <citation type="submission" date="2023-02" db="EMBL/GenBank/DDBJ databases">
        <title>Genome of toxic invasive species Heracleum sosnowskyi carries increased number of genes despite the absence of recent whole-genome duplications.</title>
        <authorList>
            <person name="Schelkunov M."/>
            <person name="Shtratnikova V."/>
            <person name="Makarenko M."/>
            <person name="Klepikova A."/>
            <person name="Omelchenko D."/>
            <person name="Novikova G."/>
            <person name="Obukhova E."/>
            <person name="Bogdanov V."/>
            <person name="Penin A."/>
            <person name="Logacheva M."/>
        </authorList>
    </citation>
    <scope>NUCLEOTIDE SEQUENCE</scope>
    <source>
        <strain evidence="3">Hsosn_3</strain>
        <tissue evidence="3">Leaf</tissue>
    </source>
</reference>
<organism evidence="3 4">
    <name type="scientific">Heracleum sosnowskyi</name>
    <dbReference type="NCBI Taxonomy" id="360622"/>
    <lineage>
        <taxon>Eukaryota</taxon>
        <taxon>Viridiplantae</taxon>
        <taxon>Streptophyta</taxon>
        <taxon>Embryophyta</taxon>
        <taxon>Tracheophyta</taxon>
        <taxon>Spermatophyta</taxon>
        <taxon>Magnoliopsida</taxon>
        <taxon>eudicotyledons</taxon>
        <taxon>Gunneridae</taxon>
        <taxon>Pentapetalae</taxon>
        <taxon>asterids</taxon>
        <taxon>campanulids</taxon>
        <taxon>Apiales</taxon>
        <taxon>Apiaceae</taxon>
        <taxon>Apioideae</taxon>
        <taxon>apioid superclade</taxon>
        <taxon>Tordylieae</taxon>
        <taxon>Tordyliinae</taxon>
        <taxon>Heracleum</taxon>
    </lineage>
</organism>
<dbReference type="AlphaFoldDB" id="A0AAD8GVS2"/>
<keyword evidence="1" id="KW-0341">Growth regulation</keyword>
<gene>
    <name evidence="3" type="ORF">POM88_048214</name>
</gene>
<comment type="caution">
    <text evidence="3">The sequence shown here is derived from an EMBL/GenBank/DDBJ whole genome shotgun (WGS) entry which is preliminary data.</text>
</comment>
<sequence>MELLLTNLVSVNLSRQGWFQKYGCRDGSIFSWMQSKASAKQRSKSLNSVAPNKRVLQEPLKEEFSDWPHGLLAIGTFGNNNARGEIENRNLQLTEASSQDHLQDLTPEEVEELQNELELELGEPEVECNSLAEQDTSRENNTSVSNILQKGIQLQRCSSAVLSRGKDSQLDSSSNGIGKKSMSFLFKKMLLCSGGFSPTPSLRDPFTEQTHVESRMKKILTTILSKKIYPQCSSPKANTPKKYLENKQFFMTDSDSEDDMSNDGSKWVKTDSEFIVLEI</sequence>
<dbReference type="Proteomes" id="UP001237642">
    <property type="component" value="Unassembled WGS sequence"/>
</dbReference>
<dbReference type="PANTHER" id="PTHR34045">
    <property type="entry name" value="OS03G0406300 PROTEIN"/>
    <property type="match status" value="1"/>
</dbReference>
<evidence type="ECO:0000256" key="1">
    <source>
        <dbReference type="ARBA" id="ARBA00022604"/>
    </source>
</evidence>
<reference evidence="3" key="2">
    <citation type="submission" date="2023-05" db="EMBL/GenBank/DDBJ databases">
        <authorList>
            <person name="Schelkunov M.I."/>
        </authorList>
    </citation>
    <scope>NUCLEOTIDE SEQUENCE</scope>
    <source>
        <strain evidence="3">Hsosn_3</strain>
        <tissue evidence="3">Leaf</tissue>
    </source>
</reference>
<keyword evidence="4" id="KW-1185">Reference proteome</keyword>
<dbReference type="PANTHER" id="PTHR34045:SF11">
    <property type="entry name" value="PH DOMAIN-CONTAINING PROTEIN"/>
    <property type="match status" value="1"/>
</dbReference>